<accession>A0AA41L3M5</accession>
<organism evidence="1 3">
    <name type="scientific">Duganella violaceipulchra</name>
    <dbReference type="NCBI Taxonomy" id="2849652"/>
    <lineage>
        <taxon>Bacteria</taxon>
        <taxon>Pseudomonadati</taxon>
        <taxon>Pseudomonadota</taxon>
        <taxon>Betaproteobacteria</taxon>
        <taxon>Burkholderiales</taxon>
        <taxon>Oxalobacteraceae</taxon>
        <taxon>Telluria group</taxon>
        <taxon>Duganella</taxon>
    </lineage>
</organism>
<keyword evidence="4" id="KW-1185">Reference proteome</keyword>
<comment type="caution">
    <text evidence="1">The sequence shown here is derived from an EMBL/GenBank/DDBJ whole genome shotgun (WGS) entry which is preliminary data.</text>
</comment>
<dbReference type="AlphaFoldDB" id="A0AA41L3M5"/>
<reference evidence="1" key="1">
    <citation type="submission" date="2021-07" db="EMBL/GenBank/DDBJ databases">
        <title>Characterization of violacein-producing bacteria and related species.</title>
        <authorList>
            <person name="Wilson H.S."/>
            <person name="De Leon M.E."/>
        </authorList>
    </citation>
    <scope>NUCLEOTIDE SEQUENCE</scope>
    <source>
        <strain evidence="1">HSC-15S17</strain>
    </source>
</reference>
<dbReference type="Proteomes" id="UP001155901">
    <property type="component" value="Unassembled WGS sequence"/>
</dbReference>
<dbReference type="Proteomes" id="UP001162889">
    <property type="component" value="Unassembled WGS sequence"/>
</dbReference>
<name>A0AA41L3M5_9BURK</name>
<dbReference type="RefSeq" id="WP_217942711.1">
    <property type="nucleotide sequence ID" value="NZ_JAHTGR010000006.1"/>
</dbReference>
<protein>
    <submittedName>
        <fullName evidence="1">Uncharacterized protein</fullName>
    </submittedName>
</protein>
<evidence type="ECO:0000313" key="3">
    <source>
        <dbReference type="Proteomes" id="UP001155901"/>
    </source>
</evidence>
<sequence>MKKPRKYQGAAVSPLIVLASKQLVGQGDTDQIALPLLIHFDGAKRGRGSVAAHRFLTTHLIIASAIATGTGLKAMHAQVVAAYAALTKAAERPTKELDLTTSEYATIRKAIASYLHVLPQIEVGLMMFATGHAAKVLA</sequence>
<dbReference type="EMBL" id="JAHTGR010000006">
    <property type="protein sequence ID" value="MBV6321924.1"/>
    <property type="molecule type" value="Genomic_DNA"/>
</dbReference>
<gene>
    <name evidence="1" type="ORF">KVP70_13330</name>
    <name evidence="2" type="ORF">L1274_000770</name>
</gene>
<evidence type="ECO:0000313" key="2">
    <source>
        <dbReference type="EMBL" id="MCP2007082.1"/>
    </source>
</evidence>
<proteinExistence type="predicted"/>
<dbReference type="EMBL" id="JALJZU010000001">
    <property type="protein sequence ID" value="MCP2007082.1"/>
    <property type="molecule type" value="Genomic_DNA"/>
</dbReference>
<evidence type="ECO:0000313" key="1">
    <source>
        <dbReference type="EMBL" id="MBV6321924.1"/>
    </source>
</evidence>
<reference evidence="2" key="2">
    <citation type="submission" date="2022-03" db="EMBL/GenBank/DDBJ databases">
        <title>Genome Encyclopedia of Bacteria and Archaea VI: Functional Genomics of Type Strains.</title>
        <authorList>
            <person name="Whitman W."/>
        </authorList>
    </citation>
    <scope>NUCLEOTIDE SEQUENCE</scope>
    <source>
        <strain evidence="2">HSC-15S17</strain>
    </source>
</reference>
<evidence type="ECO:0000313" key="4">
    <source>
        <dbReference type="Proteomes" id="UP001162889"/>
    </source>
</evidence>